<dbReference type="EMBL" id="LNVX01000719">
    <property type="protein sequence ID" value="OEG69421.1"/>
    <property type="molecule type" value="Genomic_DNA"/>
</dbReference>
<protein>
    <submittedName>
        <fullName evidence="3">Uncharacterized protein</fullName>
    </submittedName>
</protein>
<feature type="transmembrane region" description="Helical" evidence="1">
    <location>
        <begin position="44"/>
        <end position="69"/>
    </location>
</feature>
<reference evidence="3 4" key="1">
    <citation type="submission" date="2015-11" db="EMBL/GenBank/DDBJ databases">
        <title>Evidence for parallel genomic evolution in an endosymbiosis of termite gut flagellates.</title>
        <authorList>
            <person name="Zheng H."/>
        </authorList>
    </citation>
    <scope>NUCLEOTIDE SEQUENCE [LARGE SCALE GENOMIC DNA]</scope>
    <source>
        <strain evidence="3 4">CET450</strain>
    </source>
</reference>
<feature type="signal peptide" evidence="2">
    <location>
        <begin position="1"/>
        <end position="15"/>
    </location>
</feature>
<dbReference type="AlphaFoldDB" id="A0A1E5IG52"/>
<keyword evidence="4" id="KW-1185">Reference proteome</keyword>
<evidence type="ECO:0000256" key="2">
    <source>
        <dbReference type="SAM" id="SignalP"/>
    </source>
</evidence>
<evidence type="ECO:0000256" key="1">
    <source>
        <dbReference type="SAM" id="Phobius"/>
    </source>
</evidence>
<keyword evidence="1" id="KW-0472">Membrane</keyword>
<proteinExistence type="predicted"/>
<accession>A0A1E5IG52</accession>
<name>A0A1E5IG52_ENDTX</name>
<gene>
    <name evidence="3" type="ORF">ATZ36_09650</name>
</gene>
<organism evidence="3 4">
    <name type="scientific">Endomicrobium trichonymphae</name>
    <dbReference type="NCBI Taxonomy" id="1408204"/>
    <lineage>
        <taxon>Bacteria</taxon>
        <taxon>Pseudomonadati</taxon>
        <taxon>Elusimicrobiota</taxon>
        <taxon>Endomicrobiia</taxon>
        <taxon>Endomicrobiales</taxon>
        <taxon>Endomicrobiaceae</taxon>
        <taxon>Candidatus Endomicrobiellum</taxon>
    </lineage>
</organism>
<feature type="chain" id="PRO_5013040239" evidence="2">
    <location>
        <begin position="16"/>
        <end position="102"/>
    </location>
</feature>
<keyword evidence="1" id="KW-1133">Transmembrane helix</keyword>
<evidence type="ECO:0000313" key="4">
    <source>
        <dbReference type="Proteomes" id="UP000095237"/>
    </source>
</evidence>
<sequence length="102" mass="11222">MFLLVIFMFSSVAHADNVEENLKKSEAGITTITTFADQNRTTNILIVSSICLAVTWGSLLIGGAAIIGLGRFYYRIAKEGASSSKHGHCFNRLVVVRFAKRR</sequence>
<keyword evidence="1" id="KW-0812">Transmembrane</keyword>
<keyword evidence="2" id="KW-0732">Signal</keyword>
<comment type="caution">
    <text evidence="3">The sequence shown here is derived from an EMBL/GenBank/DDBJ whole genome shotgun (WGS) entry which is preliminary data.</text>
</comment>
<dbReference type="Proteomes" id="UP000095237">
    <property type="component" value="Unassembled WGS sequence"/>
</dbReference>
<evidence type="ECO:0000313" key="3">
    <source>
        <dbReference type="EMBL" id="OEG69421.1"/>
    </source>
</evidence>